<dbReference type="PANTHER" id="PTHR31503">
    <property type="entry name" value="VACUOLAR CALCIUM ION TRANSPORTER"/>
    <property type="match status" value="1"/>
</dbReference>
<reference evidence="11 12" key="1">
    <citation type="journal article" date="2018" name="Int. J. Syst. Evol. Microbiol.">
        <title>Methylomusa anaerophila gen. nov., sp. nov., an anaerobic methanol-utilizing bacterium isolated from a microbial fuel cell.</title>
        <authorList>
            <person name="Amano N."/>
            <person name="Yamamuro A."/>
            <person name="Miyahara M."/>
            <person name="Kouzuma A."/>
            <person name="Abe T."/>
            <person name="Watanabe K."/>
        </authorList>
    </citation>
    <scope>NUCLEOTIDE SEQUENCE [LARGE SCALE GENOMIC DNA]</scope>
    <source>
        <strain evidence="11 12">MMFC1</strain>
    </source>
</reference>
<dbReference type="InterPro" id="IPR044880">
    <property type="entry name" value="NCX_ion-bd_dom_sf"/>
</dbReference>
<evidence type="ECO:0000256" key="5">
    <source>
        <dbReference type="ARBA" id="ARBA00022837"/>
    </source>
</evidence>
<keyword evidence="4 9" id="KW-0812">Transmembrane</keyword>
<dbReference type="KEGG" id="mana:MAMMFC1_00537"/>
<dbReference type="InterPro" id="IPR004798">
    <property type="entry name" value="CAX-like"/>
</dbReference>
<evidence type="ECO:0000313" key="11">
    <source>
        <dbReference type="EMBL" id="BBB89897.1"/>
    </source>
</evidence>
<evidence type="ECO:0000256" key="1">
    <source>
        <dbReference type="ARBA" id="ARBA00004127"/>
    </source>
</evidence>
<keyword evidence="7 9" id="KW-0406">Ion transport</keyword>
<feature type="transmembrane region" description="Helical" evidence="9">
    <location>
        <begin position="233"/>
        <end position="253"/>
    </location>
</feature>
<dbReference type="OrthoDB" id="9776105at2"/>
<dbReference type="GO" id="GO:0006874">
    <property type="term" value="P:intracellular calcium ion homeostasis"/>
    <property type="evidence" value="ECO:0007669"/>
    <property type="project" value="TreeGrafter"/>
</dbReference>
<evidence type="ECO:0000256" key="8">
    <source>
        <dbReference type="ARBA" id="ARBA00023136"/>
    </source>
</evidence>
<keyword evidence="6 9" id="KW-1133">Transmembrane helix</keyword>
<feature type="domain" description="Sodium/calcium exchanger membrane region" evidence="10">
    <location>
        <begin position="205"/>
        <end position="347"/>
    </location>
</feature>
<dbReference type="Proteomes" id="UP000276437">
    <property type="component" value="Chromosome"/>
</dbReference>
<keyword evidence="2 9" id="KW-0813">Transport</keyword>
<feature type="transmembrane region" description="Helical" evidence="9">
    <location>
        <begin position="126"/>
        <end position="148"/>
    </location>
</feature>
<dbReference type="GO" id="GO:0012505">
    <property type="term" value="C:endomembrane system"/>
    <property type="evidence" value="ECO:0007669"/>
    <property type="project" value="UniProtKB-SubCell"/>
</dbReference>
<dbReference type="GO" id="GO:0015369">
    <property type="term" value="F:calcium:proton antiporter activity"/>
    <property type="evidence" value="ECO:0007669"/>
    <property type="project" value="UniProtKB-UniRule"/>
</dbReference>
<feature type="transmembrane region" description="Helical" evidence="9">
    <location>
        <begin position="330"/>
        <end position="350"/>
    </location>
</feature>
<evidence type="ECO:0000259" key="10">
    <source>
        <dbReference type="Pfam" id="PF01699"/>
    </source>
</evidence>
<dbReference type="PANTHER" id="PTHR31503:SF22">
    <property type="entry name" value="VACUOLAR CALCIUM ION TRANSPORTER"/>
    <property type="match status" value="1"/>
</dbReference>
<evidence type="ECO:0000256" key="4">
    <source>
        <dbReference type="ARBA" id="ARBA00022692"/>
    </source>
</evidence>
<sequence>MARFLPFTLILIPISFVSEIMHWDPVPVFMLACLAILPLAVYMGFATEELALYTNPQVGGFLNAAFGNATELIIAFFALQQGMFDVVKASIAGSILGNSLLVLGASMLAGGLCNNVQHFNKKAVELSSTLLTFAIIGLCIPAVFLYTVRPELLDSWEYEPLNLSIAAVMLIIYILGMYLSFRTNRDVYGTKGHGEILPKWSRMKAIAVLLGSTALIAWESEILVGAIEPMTKALGISPFFVGIILIPLIGNAAEHSTAVWMAMKNKMDIATEIAIGSSLQIALFVMPCLVIVGALINRTMSLVFNIFEIVSLIVSIVIVNRVAGDGESNWLEGLQLLAVYLIIAACFLTIR</sequence>
<comment type="function">
    <text evidence="9">Ca(+)/H(+) antiporter that extrudes calcium in exchange for external protons.</text>
</comment>
<evidence type="ECO:0000256" key="3">
    <source>
        <dbReference type="ARBA" id="ARBA00022568"/>
    </source>
</evidence>
<evidence type="ECO:0000256" key="7">
    <source>
        <dbReference type="ARBA" id="ARBA00023065"/>
    </source>
</evidence>
<comment type="caution">
    <text evidence="9">Lacks conserved residue(s) required for the propagation of feature annotation.</text>
</comment>
<feature type="transmembrane region" description="Helical" evidence="9">
    <location>
        <begin position="91"/>
        <end position="114"/>
    </location>
</feature>
<feature type="transmembrane region" description="Helical" evidence="9">
    <location>
        <begin position="58"/>
        <end position="79"/>
    </location>
</feature>
<dbReference type="InterPro" id="IPR004837">
    <property type="entry name" value="NaCa_Exmemb"/>
</dbReference>
<dbReference type="InterPro" id="IPR004713">
    <property type="entry name" value="CaH_exchang"/>
</dbReference>
<dbReference type="NCBIfam" id="TIGR00378">
    <property type="entry name" value="cax"/>
    <property type="match status" value="1"/>
</dbReference>
<feature type="transmembrane region" description="Helical" evidence="9">
    <location>
        <begin position="160"/>
        <end position="181"/>
    </location>
</feature>
<organism evidence="11 12">
    <name type="scientific">Methylomusa anaerophila</name>
    <dbReference type="NCBI Taxonomy" id="1930071"/>
    <lineage>
        <taxon>Bacteria</taxon>
        <taxon>Bacillati</taxon>
        <taxon>Bacillota</taxon>
        <taxon>Negativicutes</taxon>
        <taxon>Selenomonadales</taxon>
        <taxon>Sporomusaceae</taxon>
        <taxon>Methylomusa</taxon>
    </lineage>
</organism>
<keyword evidence="9" id="KW-0050">Antiport</keyword>
<name>A0A348AFP9_9FIRM</name>
<keyword evidence="5 9" id="KW-0106">Calcium</keyword>
<dbReference type="Gene3D" id="1.20.1420.30">
    <property type="entry name" value="NCX, central ion-binding region"/>
    <property type="match status" value="1"/>
</dbReference>
<evidence type="ECO:0000256" key="9">
    <source>
        <dbReference type="RuleBase" id="RU365028"/>
    </source>
</evidence>
<protein>
    <recommendedName>
        <fullName evidence="9">Ca(2+)/H(+) antiporter</fullName>
    </recommendedName>
</protein>
<evidence type="ECO:0000256" key="6">
    <source>
        <dbReference type="ARBA" id="ARBA00022989"/>
    </source>
</evidence>
<comment type="subcellular location">
    <subcellularLocation>
        <location evidence="1">Endomembrane system</location>
        <topology evidence="1">Multi-pass membrane protein</topology>
    </subcellularLocation>
</comment>
<dbReference type="GO" id="GO:0016020">
    <property type="term" value="C:membrane"/>
    <property type="evidence" value="ECO:0007669"/>
    <property type="project" value="InterPro"/>
</dbReference>
<feature type="transmembrane region" description="Helical" evidence="9">
    <location>
        <begin position="273"/>
        <end position="296"/>
    </location>
</feature>
<dbReference type="Pfam" id="PF01699">
    <property type="entry name" value="Na_Ca_ex"/>
    <property type="match status" value="2"/>
</dbReference>
<keyword evidence="12" id="KW-1185">Reference proteome</keyword>
<dbReference type="EMBL" id="AP018449">
    <property type="protein sequence ID" value="BBB89897.1"/>
    <property type="molecule type" value="Genomic_DNA"/>
</dbReference>
<comment type="similarity">
    <text evidence="9">Belongs to the Ca(2+):cation antiporter (CaCA) (TC 2.A.19) family.</text>
</comment>
<keyword evidence="8 9" id="KW-0472">Membrane</keyword>
<evidence type="ECO:0000313" key="12">
    <source>
        <dbReference type="Proteomes" id="UP000276437"/>
    </source>
</evidence>
<proteinExistence type="inferred from homology"/>
<gene>
    <name evidence="11" type="primary">yfkE</name>
    <name evidence="11" type="ORF">MAMMFC1_00537</name>
</gene>
<accession>A0A348AFP9</accession>
<dbReference type="RefSeq" id="WP_126306247.1">
    <property type="nucleotide sequence ID" value="NZ_AP018449.1"/>
</dbReference>
<feature type="transmembrane region" description="Helical" evidence="9">
    <location>
        <begin position="302"/>
        <end position="323"/>
    </location>
</feature>
<evidence type="ECO:0000256" key="2">
    <source>
        <dbReference type="ARBA" id="ARBA00022448"/>
    </source>
</evidence>
<dbReference type="AlphaFoldDB" id="A0A348AFP9"/>
<feature type="transmembrane region" description="Helical" evidence="9">
    <location>
        <begin position="27"/>
        <end position="46"/>
    </location>
</feature>
<keyword evidence="3 9" id="KW-0109">Calcium transport</keyword>
<feature type="domain" description="Sodium/calcium exchanger membrane region" evidence="10">
    <location>
        <begin position="28"/>
        <end position="181"/>
    </location>
</feature>